<gene>
    <name evidence="6" type="ORF">EGH25_08230</name>
</gene>
<dbReference type="AlphaFoldDB" id="A0A9Q4GIY6"/>
<keyword evidence="7" id="KW-1185">Reference proteome</keyword>
<evidence type="ECO:0000256" key="3">
    <source>
        <dbReference type="ARBA" id="ARBA00022692"/>
    </source>
</evidence>
<protein>
    <submittedName>
        <fullName evidence="6">Monovalent cation/H+ antiporter subunit E</fullName>
    </submittedName>
</protein>
<dbReference type="PANTHER" id="PTHR34584:SF1">
    <property type="entry name" value="NA(+)_H(+) ANTIPORTER SUBUNIT E1"/>
    <property type="match status" value="1"/>
</dbReference>
<accession>A0A9Q4GIY6</accession>
<evidence type="ECO:0000313" key="7">
    <source>
        <dbReference type="Proteomes" id="UP001149411"/>
    </source>
</evidence>
<comment type="subcellular location">
    <subcellularLocation>
        <location evidence="1">Cell membrane</location>
        <topology evidence="1">Multi-pass membrane protein</topology>
    </subcellularLocation>
</comment>
<dbReference type="EMBL" id="RKLV01000007">
    <property type="protein sequence ID" value="MCX2819338.1"/>
    <property type="molecule type" value="Genomic_DNA"/>
</dbReference>
<dbReference type="SUPFAM" id="SSF52402">
    <property type="entry name" value="Adenine nucleotide alpha hydrolases-like"/>
    <property type="match status" value="1"/>
</dbReference>
<dbReference type="InterPro" id="IPR014729">
    <property type="entry name" value="Rossmann-like_a/b/a_fold"/>
</dbReference>
<keyword evidence="5" id="KW-0472">Membrane</keyword>
<organism evidence="6 7">
    <name type="scientific">Halorutilus salinus</name>
    <dbReference type="NCBI Taxonomy" id="2487751"/>
    <lineage>
        <taxon>Archaea</taxon>
        <taxon>Methanobacteriati</taxon>
        <taxon>Methanobacteriota</taxon>
        <taxon>Stenosarchaea group</taxon>
        <taxon>Halobacteria</taxon>
        <taxon>Halorutilales</taxon>
        <taxon>Halorutilaceae</taxon>
        <taxon>Halorutilus</taxon>
    </lineage>
</organism>
<dbReference type="Pfam" id="PF01899">
    <property type="entry name" value="MNHE"/>
    <property type="match status" value="1"/>
</dbReference>
<keyword evidence="2" id="KW-1003">Cell membrane</keyword>
<keyword evidence="4" id="KW-1133">Transmembrane helix</keyword>
<evidence type="ECO:0000256" key="1">
    <source>
        <dbReference type="ARBA" id="ARBA00004651"/>
    </source>
</evidence>
<dbReference type="GO" id="GO:0005886">
    <property type="term" value="C:plasma membrane"/>
    <property type="evidence" value="ECO:0007669"/>
    <property type="project" value="UniProtKB-SubCell"/>
</dbReference>
<evidence type="ECO:0000313" key="6">
    <source>
        <dbReference type="EMBL" id="MCX2819338.1"/>
    </source>
</evidence>
<dbReference type="NCBIfam" id="NF009295">
    <property type="entry name" value="PRK12652.1"/>
    <property type="match status" value="1"/>
</dbReference>
<dbReference type="Gene3D" id="3.40.50.620">
    <property type="entry name" value="HUPs"/>
    <property type="match status" value="1"/>
</dbReference>
<name>A0A9Q4GIY6_9EURY</name>
<dbReference type="InterPro" id="IPR002758">
    <property type="entry name" value="Cation_antiport_E"/>
</dbReference>
<sequence length="332" mass="36418">MPDSEKASAVLVPVSDTPTADETVRYAVDSADNNEIHFVFVVSKPRGRREGDAEEVLEKARVWADEVGTDASVRFEVLEPETYLFGPGDYAEIFAEYASENGIERVVLDPNYRVSATSPALQPLSDEIRSYDTLSVETAPIERPARRPSLLTRGGASRFTALFVLSYGFYLVLGSFLTFDLVTGGVTAAVVAVTLERVSFEASPTARRVPGLALRLAVFVPYLLREIVVANFRIAYVVLHPDLPIDPSVERFEAAVWGGAAVTTLANSITLTPGTLTVEANGRTLYVHALTQDARDGLREGALERAVRFVFYGRRALDYPKPKERQEREGDG</sequence>
<evidence type="ECO:0000256" key="5">
    <source>
        <dbReference type="ARBA" id="ARBA00023136"/>
    </source>
</evidence>
<proteinExistence type="predicted"/>
<keyword evidence="3" id="KW-0812">Transmembrane</keyword>
<comment type="caution">
    <text evidence="6">The sequence shown here is derived from an EMBL/GenBank/DDBJ whole genome shotgun (WGS) entry which is preliminary data.</text>
</comment>
<evidence type="ECO:0000256" key="2">
    <source>
        <dbReference type="ARBA" id="ARBA00022475"/>
    </source>
</evidence>
<dbReference type="RefSeq" id="WP_266087518.1">
    <property type="nucleotide sequence ID" value="NZ_RKLV01000007.1"/>
</dbReference>
<evidence type="ECO:0000256" key="4">
    <source>
        <dbReference type="ARBA" id="ARBA00022989"/>
    </source>
</evidence>
<dbReference type="Proteomes" id="UP001149411">
    <property type="component" value="Unassembled WGS sequence"/>
</dbReference>
<reference evidence="6" key="1">
    <citation type="submission" date="2022-09" db="EMBL/GenBank/DDBJ databases">
        <title>Haloadaptaus new haloarchaeum isolated from saline soil.</title>
        <authorList>
            <person name="Duran-Viseras A."/>
            <person name="Sanchez-Porro C."/>
            <person name="Ventosa A."/>
        </authorList>
    </citation>
    <scope>NUCLEOTIDE SEQUENCE</scope>
    <source>
        <strain evidence="6">F3-133</strain>
    </source>
</reference>
<dbReference type="GO" id="GO:0008324">
    <property type="term" value="F:monoatomic cation transmembrane transporter activity"/>
    <property type="evidence" value="ECO:0007669"/>
    <property type="project" value="InterPro"/>
</dbReference>
<dbReference type="PANTHER" id="PTHR34584">
    <property type="entry name" value="NA(+)/H(+) ANTIPORTER SUBUNIT E1"/>
    <property type="match status" value="1"/>
</dbReference>